<dbReference type="RefSeq" id="XP_033652026.1">
    <property type="nucleotide sequence ID" value="XM_033796475.1"/>
</dbReference>
<dbReference type="InterPro" id="IPR053221">
    <property type="entry name" value="Burnettramic_acid_biosynth"/>
</dbReference>
<sequence length="496" mass="53053">MNRGQHNADGRRQQPVSGPVNMFVRGIAAGIGLASETYQHHRKKKASNTRAGTNAENAAAVTQEARESQDDGHLSQQMDEAVWELDEAQDEVTDRPSRPSATEEELTGLADSFLLSHPQPPSDSAGQLALPVVITQRRPGSRTKGFVRAYSPLLADVGIDQTTFLDFLDKLNKAVAPSPWIQAINLAAFAGMAVPMPFSIAVSLAVKKVADAASELHSRSKTNLFLDRVNESFFAPRGLVALVMTWKPGQKDNMLTRAEFDMQSSIVEASSGSNRHHMFQSSSGASSFEWPATAPLVFPALDELADADDDGANAKKQSAVKRSTKFVGEYFDKRARAKWAGENPDSNLANARGQEEFSSRYADPNHPASSGDPIALLTGGSLQAGIGRQVGTDSRNDVRAGLLGRQSHMGLGRGRSIGWQRGGELSHGGGRGRIGGGIGGGIEGGIAGGIGPLSLITGARKLLQDDVLYLMIVQRPTEDEMAEAIEEMNALGQTYR</sequence>
<dbReference type="EMBL" id="ML986502">
    <property type="protein sequence ID" value="KAF2274487.1"/>
    <property type="molecule type" value="Genomic_DNA"/>
</dbReference>
<keyword evidence="3" id="KW-1185">Reference proteome</keyword>
<evidence type="ECO:0000313" key="2">
    <source>
        <dbReference type="EMBL" id="KAF2274487.1"/>
    </source>
</evidence>
<feature type="region of interest" description="Disordered" evidence="1">
    <location>
        <begin position="342"/>
        <end position="375"/>
    </location>
</feature>
<evidence type="ECO:0000313" key="3">
    <source>
        <dbReference type="Proteomes" id="UP000800097"/>
    </source>
</evidence>
<proteinExistence type="predicted"/>
<dbReference type="Proteomes" id="UP000800097">
    <property type="component" value="Unassembled WGS sequence"/>
</dbReference>
<organism evidence="2 3">
    <name type="scientific">Westerdykella ornata</name>
    <dbReference type="NCBI Taxonomy" id="318751"/>
    <lineage>
        <taxon>Eukaryota</taxon>
        <taxon>Fungi</taxon>
        <taxon>Dikarya</taxon>
        <taxon>Ascomycota</taxon>
        <taxon>Pezizomycotina</taxon>
        <taxon>Dothideomycetes</taxon>
        <taxon>Pleosporomycetidae</taxon>
        <taxon>Pleosporales</taxon>
        <taxon>Sporormiaceae</taxon>
        <taxon>Westerdykella</taxon>
    </lineage>
</organism>
<dbReference type="AlphaFoldDB" id="A0A6A6JDX3"/>
<dbReference type="PANTHER" id="PTHR38887">
    <property type="entry name" value="CHROMOSOME 21, WHOLE GENOME SHOTGUN SEQUENCE"/>
    <property type="match status" value="1"/>
</dbReference>
<dbReference type="OrthoDB" id="3433125at2759"/>
<accession>A0A6A6JDX3</accession>
<feature type="compositionally biased region" description="Basic and acidic residues" evidence="1">
    <location>
        <begin position="64"/>
        <end position="73"/>
    </location>
</feature>
<feature type="region of interest" description="Disordered" evidence="1">
    <location>
        <begin position="38"/>
        <end position="76"/>
    </location>
</feature>
<protein>
    <submittedName>
        <fullName evidence="2">Uncharacterized protein</fullName>
    </submittedName>
</protein>
<reference evidence="2" key="1">
    <citation type="journal article" date="2020" name="Stud. Mycol.">
        <title>101 Dothideomycetes genomes: a test case for predicting lifestyles and emergence of pathogens.</title>
        <authorList>
            <person name="Haridas S."/>
            <person name="Albert R."/>
            <person name="Binder M."/>
            <person name="Bloem J."/>
            <person name="Labutti K."/>
            <person name="Salamov A."/>
            <person name="Andreopoulos B."/>
            <person name="Baker S."/>
            <person name="Barry K."/>
            <person name="Bills G."/>
            <person name="Bluhm B."/>
            <person name="Cannon C."/>
            <person name="Castanera R."/>
            <person name="Culley D."/>
            <person name="Daum C."/>
            <person name="Ezra D."/>
            <person name="Gonzalez J."/>
            <person name="Henrissat B."/>
            <person name="Kuo A."/>
            <person name="Liang C."/>
            <person name="Lipzen A."/>
            <person name="Lutzoni F."/>
            <person name="Magnuson J."/>
            <person name="Mondo S."/>
            <person name="Nolan M."/>
            <person name="Ohm R."/>
            <person name="Pangilinan J."/>
            <person name="Park H.-J."/>
            <person name="Ramirez L."/>
            <person name="Alfaro M."/>
            <person name="Sun H."/>
            <person name="Tritt A."/>
            <person name="Yoshinaga Y."/>
            <person name="Zwiers L.-H."/>
            <person name="Turgeon B."/>
            <person name="Goodwin S."/>
            <person name="Spatafora J."/>
            <person name="Crous P."/>
            <person name="Grigoriev I."/>
        </authorList>
    </citation>
    <scope>NUCLEOTIDE SEQUENCE</scope>
    <source>
        <strain evidence="2">CBS 379.55</strain>
    </source>
</reference>
<name>A0A6A6JDX3_WESOR</name>
<evidence type="ECO:0000256" key="1">
    <source>
        <dbReference type="SAM" id="MobiDB-lite"/>
    </source>
</evidence>
<dbReference type="PANTHER" id="PTHR38887:SF1">
    <property type="entry name" value="RAS MODIFICATION PROTEIN ERF4"/>
    <property type="match status" value="1"/>
</dbReference>
<gene>
    <name evidence="2" type="ORF">EI97DRAFT_401994</name>
</gene>
<dbReference type="GeneID" id="54549650"/>